<reference evidence="3" key="1">
    <citation type="journal article" date="2019" name="Int. J. Syst. Evol. Microbiol.">
        <title>The Global Catalogue of Microorganisms (GCM) 10K type strain sequencing project: providing services to taxonomists for standard genome sequencing and annotation.</title>
        <authorList>
            <consortium name="The Broad Institute Genomics Platform"/>
            <consortium name="The Broad Institute Genome Sequencing Center for Infectious Disease"/>
            <person name="Wu L."/>
            <person name="Ma J."/>
        </authorList>
    </citation>
    <scope>NUCLEOTIDE SEQUENCE [LARGE SCALE GENOMIC DNA]</scope>
    <source>
        <strain evidence="3">JCM 15614</strain>
    </source>
</reference>
<evidence type="ECO:0000259" key="1">
    <source>
        <dbReference type="Pfam" id="PF09995"/>
    </source>
</evidence>
<comment type="caution">
    <text evidence="2">The sequence shown here is derived from an EMBL/GenBank/DDBJ whole genome shotgun (WGS) entry which is preliminary data.</text>
</comment>
<dbReference type="InterPro" id="IPR046366">
    <property type="entry name" value="MPAB"/>
</dbReference>
<name>A0ABP6P0U7_9ACTN</name>
<feature type="domain" description="ER-bound oxygenase mpaB/mpaB'/Rubber oxygenase catalytic" evidence="1">
    <location>
        <begin position="60"/>
        <end position="231"/>
    </location>
</feature>
<dbReference type="InterPro" id="IPR018713">
    <property type="entry name" value="MPAB/Lcp_cat_dom"/>
</dbReference>
<dbReference type="Proteomes" id="UP001499924">
    <property type="component" value="Unassembled WGS sequence"/>
</dbReference>
<keyword evidence="3" id="KW-1185">Reference proteome</keyword>
<evidence type="ECO:0000313" key="2">
    <source>
        <dbReference type="EMBL" id="GAA3163685.1"/>
    </source>
</evidence>
<dbReference type="PANTHER" id="PTHR36124">
    <property type="match status" value="1"/>
</dbReference>
<organism evidence="2 3">
    <name type="scientific">Blastococcus jejuensis</name>
    <dbReference type="NCBI Taxonomy" id="351224"/>
    <lineage>
        <taxon>Bacteria</taxon>
        <taxon>Bacillati</taxon>
        <taxon>Actinomycetota</taxon>
        <taxon>Actinomycetes</taxon>
        <taxon>Geodermatophilales</taxon>
        <taxon>Geodermatophilaceae</taxon>
        <taxon>Blastococcus</taxon>
    </lineage>
</organism>
<accession>A0ABP6P0U7</accession>
<dbReference type="PANTHER" id="PTHR36124:SF1">
    <property type="entry name" value="ER-BOUND OXYGENASE MPAB_MPAB'_RUBBER OXYGENASE CATALYTIC DOMAIN-CONTAINING PROTEIN"/>
    <property type="match status" value="1"/>
</dbReference>
<dbReference type="Pfam" id="PF09995">
    <property type="entry name" value="MPAB_Lcp_cat"/>
    <property type="match status" value="1"/>
</dbReference>
<evidence type="ECO:0000313" key="3">
    <source>
        <dbReference type="Proteomes" id="UP001499924"/>
    </source>
</evidence>
<gene>
    <name evidence="2" type="ORF">GCM10010531_14660</name>
</gene>
<proteinExistence type="predicted"/>
<dbReference type="EMBL" id="BAAAVV010000003">
    <property type="protein sequence ID" value="GAA3163685.1"/>
    <property type="molecule type" value="Genomic_DNA"/>
</dbReference>
<dbReference type="RefSeq" id="WP_344688087.1">
    <property type="nucleotide sequence ID" value="NZ_BAAAVV010000003.1"/>
</dbReference>
<protein>
    <submittedName>
        <fullName evidence="2">Oxygenase MpaB family protein</fullName>
    </submittedName>
</protein>
<sequence length="299" mass="34227">MRRFDVLRQIERLDPDRDFVEIYRLMATREFPWDINQALSFALFRTYAVPSIGGLLARTGELTERTQKRYDDTVLILDAVLEHGPDSPQGRSAIRRMNQMHRSYDISNDDLRYVLATFVVTPIRWIDEFGWRPMSEIERVAGANYYRAVGRRMGIRDVPETWQGFSRLLDAYEHEHFGFDAGARSVAEATLALLATFPPFHRLPPRLVRPVSLATMDVPLLSAFRFPHPHPVLRALVRGGLKVRGRVVRFLPPRRQPFFGRMLPQLRSHPDGYDVETLGTFPPGCPVPHARLPAASATA</sequence>